<evidence type="ECO:0000259" key="2">
    <source>
        <dbReference type="Pfam" id="PF14309"/>
    </source>
</evidence>
<dbReference type="Proteomes" id="UP001642360">
    <property type="component" value="Unassembled WGS sequence"/>
</dbReference>
<feature type="compositionally biased region" description="Low complexity" evidence="1">
    <location>
        <begin position="25"/>
        <end position="34"/>
    </location>
</feature>
<evidence type="ECO:0000313" key="3">
    <source>
        <dbReference type="EMBL" id="CAK9188009.1"/>
    </source>
</evidence>
<organism evidence="3 4">
    <name type="scientific">Ilex paraguariensis</name>
    <name type="common">yerba mate</name>
    <dbReference type="NCBI Taxonomy" id="185542"/>
    <lineage>
        <taxon>Eukaryota</taxon>
        <taxon>Viridiplantae</taxon>
        <taxon>Streptophyta</taxon>
        <taxon>Embryophyta</taxon>
        <taxon>Tracheophyta</taxon>
        <taxon>Spermatophyta</taxon>
        <taxon>Magnoliopsida</taxon>
        <taxon>eudicotyledons</taxon>
        <taxon>Gunneridae</taxon>
        <taxon>Pentapetalae</taxon>
        <taxon>asterids</taxon>
        <taxon>campanulids</taxon>
        <taxon>Aquifoliales</taxon>
        <taxon>Aquifoliaceae</taxon>
        <taxon>Ilex</taxon>
    </lineage>
</organism>
<sequence length="276" mass="31207">MEEMGEHSSTSNNSGREKEPDYKYPSPVSSFESPFSEGSCNSSDCTRNFTGTGCNQCLSADAHEMLDWISSQKSQPVEGEPELSDSATSIFVGSMNRKGIITAFSSANVEGSSHCEFEYIQDILSDADLMLKDFALGQAHQVITPDLFDRLENQRTKLNRSMEEQFELGRKVLFDCVCECLKFRCGRLIGGSCKAWAKWTTLFHRKEWLAEELYKEISGWTSMEDLMVDEVVDKDMSSQYGKWVDFEIEAFEEGLEIEKGILISLVDELVDDLFQC</sequence>
<gene>
    <name evidence="3" type="ORF">ILEXP_LOCUS58632</name>
</gene>
<accession>A0ABC8V433</accession>
<feature type="region of interest" description="Disordered" evidence="1">
    <location>
        <begin position="1"/>
        <end position="34"/>
    </location>
</feature>
<keyword evidence="4" id="KW-1185">Reference proteome</keyword>
<evidence type="ECO:0000256" key="1">
    <source>
        <dbReference type="SAM" id="MobiDB-lite"/>
    </source>
</evidence>
<dbReference type="PANTHER" id="PTHR21726">
    <property type="entry name" value="PHOSPHATIDYLINOSITOL N-ACETYLGLUCOSAMINYLTRANSFERASE SUBUNIT P DOWN SYNDROME CRITICAL REGION PROTEIN 5 -RELATED"/>
    <property type="match status" value="1"/>
</dbReference>
<dbReference type="PANTHER" id="PTHR21726:SF57">
    <property type="entry name" value="SERINE-RICH ADHESIN FOR PLATELETS-LIKE PROTEIN"/>
    <property type="match status" value="1"/>
</dbReference>
<dbReference type="Pfam" id="PF14309">
    <property type="entry name" value="DUF4378"/>
    <property type="match status" value="1"/>
</dbReference>
<name>A0ABC8V433_9AQUA</name>
<evidence type="ECO:0000313" key="4">
    <source>
        <dbReference type="Proteomes" id="UP001642360"/>
    </source>
</evidence>
<proteinExistence type="predicted"/>
<dbReference type="InterPro" id="IPR025486">
    <property type="entry name" value="DUF4378"/>
</dbReference>
<dbReference type="AlphaFoldDB" id="A0ABC8V433"/>
<feature type="domain" description="DUF4378" evidence="2">
    <location>
        <begin position="116"/>
        <end position="268"/>
    </location>
</feature>
<comment type="caution">
    <text evidence="3">The sequence shown here is derived from an EMBL/GenBank/DDBJ whole genome shotgun (WGS) entry which is preliminary data.</text>
</comment>
<dbReference type="EMBL" id="CAUOFW020010257">
    <property type="protein sequence ID" value="CAK9188009.1"/>
    <property type="molecule type" value="Genomic_DNA"/>
</dbReference>
<reference evidence="3 4" key="1">
    <citation type="submission" date="2024-02" db="EMBL/GenBank/DDBJ databases">
        <authorList>
            <person name="Vignale AGUSTIN F."/>
            <person name="Sosa J E."/>
            <person name="Modenutti C."/>
        </authorList>
    </citation>
    <scope>NUCLEOTIDE SEQUENCE [LARGE SCALE GENOMIC DNA]</scope>
</reference>
<protein>
    <recommendedName>
        <fullName evidence="2">DUF4378 domain-containing protein</fullName>
    </recommendedName>
</protein>